<organism evidence="1 2">
    <name type="scientific">Streptomyces parvus</name>
    <dbReference type="NCBI Taxonomy" id="66428"/>
    <lineage>
        <taxon>Bacteria</taxon>
        <taxon>Bacillati</taxon>
        <taxon>Actinomycetota</taxon>
        <taxon>Actinomycetes</taxon>
        <taxon>Kitasatosporales</taxon>
        <taxon>Streptomycetaceae</taxon>
        <taxon>Streptomyces</taxon>
    </lineage>
</organism>
<accession>A0A7K3S5H6</accession>
<comment type="caution">
    <text evidence="1">The sequence shown here is derived from an EMBL/GenBank/DDBJ whole genome shotgun (WGS) entry which is preliminary data.</text>
</comment>
<dbReference type="AlphaFoldDB" id="A0A7K3S5H6"/>
<gene>
    <name evidence="1" type="ORF">G3I50_31565</name>
</gene>
<reference evidence="1 2" key="1">
    <citation type="submission" date="2020-01" db="EMBL/GenBank/DDBJ databases">
        <title>Insect and environment-associated Actinomycetes.</title>
        <authorList>
            <person name="Currrie C."/>
            <person name="Chevrette M."/>
            <person name="Carlson C."/>
            <person name="Stubbendieck R."/>
            <person name="Wendt-Pienkowski E."/>
        </authorList>
    </citation>
    <scope>NUCLEOTIDE SEQUENCE [LARGE SCALE GENOMIC DNA]</scope>
    <source>
        <strain evidence="1 2">SID7590</strain>
    </source>
</reference>
<proteinExistence type="predicted"/>
<dbReference type="Proteomes" id="UP000469670">
    <property type="component" value="Unassembled WGS sequence"/>
</dbReference>
<protein>
    <submittedName>
        <fullName evidence="1">Uncharacterized protein</fullName>
    </submittedName>
</protein>
<evidence type="ECO:0000313" key="1">
    <source>
        <dbReference type="EMBL" id="NEC22747.1"/>
    </source>
</evidence>
<name>A0A7K3S5H6_9ACTN</name>
<sequence>MTGADPLRRALAEETSTPVLGPAGALRLAEGAAVVVLDSWSLGTAEELSRHALRHPVSLVPVRGDGALTVVGPVLRPGARG</sequence>
<dbReference type="Gene3D" id="3.40.50.720">
    <property type="entry name" value="NAD(P)-binding Rossmann-like Domain"/>
    <property type="match status" value="1"/>
</dbReference>
<dbReference type="EMBL" id="JAAGMP010001395">
    <property type="protein sequence ID" value="NEC22747.1"/>
    <property type="molecule type" value="Genomic_DNA"/>
</dbReference>
<feature type="non-terminal residue" evidence="1">
    <location>
        <position position="81"/>
    </location>
</feature>
<evidence type="ECO:0000313" key="2">
    <source>
        <dbReference type="Proteomes" id="UP000469670"/>
    </source>
</evidence>